<proteinExistence type="predicted"/>
<reference evidence="2" key="1">
    <citation type="submission" date="2023-11" db="EMBL/GenBank/DDBJ databases">
        <authorList>
            <person name="Alioto T."/>
            <person name="Alioto T."/>
            <person name="Gomez Garrido J."/>
        </authorList>
    </citation>
    <scope>NUCLEOTIDE SEQUENCE</scope>
</reference>
<feature type="region of interest" description="Disordered" evidence="1">
    <location>
        <begin position="1"/>
        <end position="27"/>
    </location>
</feature>
<dbReference type="AlphaFoldDB" id="A0AAI8YTC6"/>
<evidence type="ECO:0000313" key="3">
    <source>
        <dbReference type="Proteomes" id="UP001296104"/>
    </source>
</evidence>
<evidence type="ECO:0000256" key="1">
    <source>
        <dbReference type="SAM" id="MobiDB-lite"/>
    </source>
</evidence>
<dbReference type="InterPro" id="IPR008775">
    <property type="entry name" value="Phytyl_CoA_dOase-like"/>
</dbReference>
<accession>A0AAI8YTC6</accession>
<dbReference type="SUPFAM" id="SSF51197">
    <property type="entry name" value="Clavaminate synthase-like"/>
    <property type="match status" value="1"/>
</dbReference>
<evidence type="ECO:0000313" key="2">
    <source>
        <dbReference type="EMBL" id="CAK3848333.1"/>
    </source>
</evidence>
<dbReference type="Gene3D" id="2.60.120.620">
    <property type="entry name" value="q2cbj1_9rhob like domain"/>
    <property type="match status" value="1"/>
</dbReference>
<dbReference type="Pfam" id="PF05721">
    <property type="entry name" value="PhyH"/>
    <property type="match status" value="1"/>
</dbReference>
<dbReference type="Proteomes" id="UP001296104">
    <property type="component" value="Unassembled WGS sequence"/>
</dbReference>
<sequence length="327" mass="36449">MSQTVTTQAERGLSIAHEGTDDRDRPLPEVPVFDNATAIAEQIVQGLIKAGGCVVKSIVSPDALAEIEKDTRPYLDADTEWSGDFFPKETRRVNGLAAKSKAFMQSIVRYSLYQEVCKTLLSSSVKSWLGEEERIPSTSKPQLNNTIIFSIGPGARAQGLHRDDMIHHNLTRRMTAGDYKIGQDTGIGFFVGAKKTTRQNGATRFIPGSHLWDADTPPRESLAHYAELEPGDGFIMLSSCYHGGSANTTENEERLVYSCFMTKGYLRQEENQYLNNDREKLREMYADDVDMLKLIGYDLSAPFLGWIEGGNPIRALLKDHAANEDMY</sequence>
<comment type="caution">
    <text evidence="2">The sequence shown here is derived from an EMBL/GenBank/DDBJ whole genome shotgun (WGS) entry which is preliminary data.</text>
</comment>
<dbReference type="EMBL" id="CAVMBE010000006">
    <property type="protein sequence ID" value="CAK3848333.1"/>
    <property type="molecule type" value="Genomic_DNA"/>
</dbReference>
<gene>
    <name evidence="2" type="ORF">LECACI_7A001617</name>
</gene>
<protein>
    <submittedName>
        <fullName evidence="2">Phytanoyl-dioxygenase family</fullName>
    </submittedName>
</protein>
<feature type="compositionally biased region" description="Basic and acidic residues" evidence="1">
    <location>
        <begin position="18"/>
        <end position="27"/>
    </location>
</feature>
<keyword evidence="3" id="KW-1185">Reference proteome</keyword>
<organism evidence="2 3">
    <name type="scientific">Lecanosticta acicola</name>
    <dbReference type="NCBI Taxonomy" id="111012"/>
    <lineage>
        <taxon>Eukaryota</taxon>
        <taxon>Fungi</taxon>
        <taxon>Dikarya</taxon>
        <taxon>Ascomycota</taxon>
        <taxon>Pezizomycotina</taxon>
        <taxon>Dothideomycetes</taxon>
        <taxon>Dothideomycetidae</taxon>
        <taxon>Mycosphaerellales</taxon>
        <taxon>Mycosphaerellaceae</taxon>
        <taxon>Lecanosticta</taxon>
    </lineage>
</organism>
<name>A0AAI8YTC6_9PEZI</name>